<dbReference type="GO" id="GO:0016747">
    <property type="term" value="F:acyltransferase activity, transferring groups other than amino-acyl groups"/>
    <property type="evidence" value="ECO:0007669"/>
    <property type="project" value="InterPro"/>
</dbReference>
<dbReference type="SUPFAM" id="SSF55729">
    <property type="entry name" value="Acyl-CoA N-acyltransferases (Nat)"/>
    <property type="match status" value="1"/>
</dbReference>
<evidence type="ECO:0000313" key="2">
    <source>
        <dbReference type="EMBL" id="TDD96699.1"/>
    </source>
</evidence>
<dbReference type="Proteomes" id="UP000294513">
    <property type="component" value="Unassembled WGS sequence"/>
</dbReference>
<accession>A0A4R5CCT5</accession>
<dbReference type="InterPro" id="IPR000182">
    <property type="entry name" value="GNAT_dom"/>
</dbReference>
<sequence length="283" mass="29655">MRVDVGRSPLFCDTALAERVERVEAQLVAKGSEAARRRRADAVGFVMPVAGGVASFAEENSPLNKVAGLGFGGVPSAAVLDEVERAFADCGSPVQVELAHLADPEIGALLTGRGYRLVSFENVLGLALKGERGRVAPPGVEVRPSGDEEFEPWLDVIVEGFAHPDTQGVRSHEDFPREVLANAMRDLTAAAGVVRYVALHDGAVAGAASFRVADGVAQLTGAATVPAHRRRGVQTALLAARLADAAAAGCDIAVITTQPGSKSQQNAQRQGFDLLYTRAILIK</sequence>
<organism evidence="2 3">
    <name type="scientific">Actinomadura rubrisoli</name>
    <dbReference type="NCBI Taxonomy" id="2530368"/>
    <lineage>
        <taxon>Bacteria</taxon>
        <taxon>Bacillati</taxon>
        <taxon>Actinomycetota</taxon>
        <taxon>Actinomycetes</taxon>
        <taxon>Streptosporangiales</taxon>
        <taxon>Thermomonosporaceae</taxon>
        <taxon>Actinomadura</taxon>
    </lineage>
</organism>
<name>A0A4R5CCT5_9ACTN</name>
<evidence type="ECO:0000313" key="3">
    <source>
        <dbReference type="Proteomes" id="UP000294513"/>
    </source>
</evidence>
<proteinExistence type="predicted"/>
<gene>
    <name evidence="2" type="ORF">E1298_02695</name>
</gene>
<evidence type="ECO:0000259" key="1">
    <source>
        <dbReference type="PROSITE" id="PS51186"/>
    </source>
</evidence>
<dbReference type="OrthoDB" id="2350893at2"/>
<keyword evidence="2" id="KW-0808">Transferase</keyword>
<dbReference type="InterPro" id="IPR016181">
    <property type="entry name" value="Acyl_CoA_acyltransferase"/>
</dbReference>
<protein>
    <submittedName>
        <fullName evidence="2">GNAT family N-acetyltransferase</fullName>
    </submittedName>
</protein>
<comment type="caution">
    <text evidence="2">The sequence shown here is derived from an EMBL/GenBank/DDBJ whole genome shotgun (WGS) entry which is preliminary data.</text>
</comment>
<feature type="domain" description="N-acetyltransferase" evidence="1">
    <location>
        <begin position="140"/>
        <end position="283"/>
    </location>
</feature>
<dbReference type="Gene3D" id="3.40.630.30">
    <property type="match status" value="1"/>
</dbReference>
<dbReference type="PROSITE" id="PS51186">
    <property type="entry name" value="GNAT"/>
    <property type="match status" value="1"/>
</dbReference>
<reference evidence="2 3" key="1">
    <citation type="submission" date="2019-03" db="EMBL/GenBank/DDBJ databases">
        <title>Draft genome sequences of novel Actinobacteria.</title>
        <authorList>
            <person name="Sahin N."/>
            <person name="Ay H."/>
            <person name="Saygin H."/>
        </authorList>
    </citation>
    <scope>NUCLEOTIDE SEQUENCE [LARGE SCALE GENOMIC DNA]</scope>
    <source>
        <strain evidence="2 3">H3C3</strain>
    </source>
</reference>
<dbReference type="AlphaFoldDB" id="A0A4R5CCT5"/>
<dbReference type="Pfam" id="PF00583">
    <property type="entry name" value="Acetyltransf_1"/>
    <property type="match status" value="1"/>
</dbReference>
<dbReference type="EMBL" id="SMKU01000005">
    <property type="protein sequence ID" value="TDD96699.1"/>
    <property type="molecule type" value="Genomic_DNA"/>
</dbReference>
<keyword evidence="3" id="KW-1185">Reference proteome</keyword>